<dbReference type="Proteomes" id="UP000092993">
    <property type="component" value="Unassembled WGS sequence"/>
</dbReference>
<proteinExistence type="predicted"/>
<dbReference type="EMBL" id="LUGG01000001">
    <property type="protein sequence ID" value="OBZ78944.1"/>
    <property type="molecule type" value="Genomic_DNA"/>
</dbReference>
<protein>
    <submittedName>
        <fullName evidence="1">Uncharacterized protein</fullName>
    </submittedName>
</protein>
<keyword evidence="2" id="KW-1185">Reference proteome</keyword>
<name>A0A1C7MV92_GRIFR</name>
<dbReference type="AlphaFoldDB" id="A0A1C7MV92"/>
<evidence type="ECO:0000313" key="2">
    <source>
        <dbReference type="Proteomes" id="UP000092993"/>
    </source>
</evidence>
<evidence type="ECO:0000313" key="1">
    <source>
        <dbReference type="EMBL" id="OBZ78944.1"/>
    </source>
</evidence>
<organism evidence="1 2">
    <name type="scientific">Grifola frondosa</name>
    <name type="common">Maitake</name>
    <name type="synonym">Polyporus frondosus</name>
    <dbReference type="NCBI Taxonomy" id="5627"/>
    <lineage>
        <taxon>Eukaryota</taxon>
        <taxon>Fungi</taxon>
        <taxon>Dikarya</taxon>
        <taxon>Basidiomycota</taxon>
        <taxon>Agaricomycotina</taxon>
        <taxon>Agaricomycetes</taxon>
        <taxon>Polyporales</taxon>
        <taxon>Grifolaceae</taxon>
        <taxon>Grifola</taxon>
    </lineage>
</organism>
<gene>
    <name evidence="1" type="ORF">A0H81_01100</name>
</gene>
<comment type="caution">
    <text evidence="1">The sequence shown here is derived from an EMBL/GenBank/DDBJ whole genome shotgun (WGS) entry which is preliminary data.</text>
</comment>
<reference evidence="1 2" key="1">
    <citation type="submission" date="2016-03" db="EMBL/GenBank/DDBJ databases">
        <title>Whole genome sequencing of Grifola frondosa 9006-11.</title>
        <authorList>
            <person name="Min B."/>
            <person name="Park H."/>
            <person name="Kim J.-G."/>
            <person name="Cho H."/>
            <person name="Oh Y.-L."/>
            <person name="Kong W.-S."/>
            <person name="Choi I.-G."/>
        </authorList>
    </citation>
    <scope>NUCLEOTIDE SEQUENCE [LARGE SCALE GENOMIC DNA]</scope>
    <source>
        <strain evidence="1 2">9006-11</strain>
    </source>
</reference>
<accession>A0A1C7MV92</accession>
<sequence length="123" mass="12804">MSSFPDTSALEHADSAMSTIVIVDGQALQESDFEVATDIPADNNCSSIVSSECNALTTVAGSSMDGAEMESKALAVDDTEAATVAPSVPDSTFRAPSQSLLWVVSFKSINCADESNPLLPQLM</sequence>